<evidence type="ECO:0000256" key="2">
    <source>
        <dbReference type="SAM" id="Phobius"/>
    </source>
</evidence>
<keyword evidence="4" id="KW-1185">Reference proteome</keyword>
<gene>
    <name evidence="3" type="ORF">C834K_0344</name>
</gene>
<feature type="compositionally biased region" description="Basic residues" evidence="1">
    <location>
        <begin position="135"/>
        <end position="144"/>
    </location>
</feature>
<evidence type="ECO:0000256" key="1">
    <source>
        <dbReference type="SAM" id="MobiDB-lite"/>
    </source>
</evidence>
<organism evidence="3 4">
    <name type="scientific">Chlamydia poikilotherma</name>
    <dbReference type="NCBI Taxonomy" id="1967783"/>
    <lineage>
        <taxon>Bacteria</taxon>
        <taxon>Pseudomonadati</taxon>
        <taxon>Chlamydiota</taxon>
        <taxon>Chlamydiia</taxon>
        <taxon>Chlamydiales</taxon>
        <taxon>Chlamydiaceae</taxon>
        <taxon>Chlamydia/Chlamydophila group</taxon>
        <taxon>Chlamydia</taxon>
    </lineage>
</organism>
<dbReference type="EMBL" id="LS992154">
    <property type="protein sequence ID" value="SYX08807.1"/>
    <property type="molecule type" value="Genomic_DNA"/>
</dbReference>
<reference evidence="4" key="1">
    <citation type="submission" date="2017-11" db="EMBL/GenBank/DDBJ databases">
        <authorList>
            <person name="Seth-Smith MB H."/>
        </authorList>
    </citation>
    <scope>NUCLEOTIDE SEQUENCE [LARGE SCALE GENOMIC DNA]</scope>
</reference>
<feature type="transmembrane region" description="Helical" evidence="2">
    <location>
        <begin position="38"/>
        <end position="60"/>
    </location>
</feature>
<feature type="transmembrane region" description="Helical" evidence="2">
    <location>
        <begin position="66"/>
        <end position="91"/>
    </location>
</feature>
<feature type="compositionally biased region" description="Polar residues" evidence="1">
    <location>
        <begin position="194"/>
        <end position="203"/>
    </location>
</feature>
<feature type="compositionally biased region" description="Low complexity" evidence="1">
    <location>
        <begin position="178"/>
        <end position="193"/>
    </location>
</feature>
<feature type="region of interest" description="Disordered" evidence="1">
    <location>
        <begin position="129"/>
        <end position="212"/>
    </location>
</feature>
<accession>A0A3B0Q777</accession>
<feature type="compositionally biased region" description="Polar residues" evidence="1">
    <location>
        <begin position="147"/>
        <end position="159"/>
    </location>
</feature>
<dbReference type="KEGG" id="chla:C834K_0344"/>
<evidence type="ECO:0000313" key="4">
    <source>
        <dbReference type="Proteomes" id="UP000258476"/>
    </source>
</evidence>
<dbReference type="RefSeq" id="WP_117274118.1">
    <property type="nucleotide sequence ID" value="NZ_LS992154.1"/>
</dbReference>
<keyword evidence="2" id="KW-0812">Transmembrane</keyword>
<sequence length="212" mass="23476">MTFPRFTPNVAVQNNHTNHTITTDTAKKVEGKKGSNPIALICMVILALLTAVMMGGFLATPFLLEGIYIGITALASLLVGMALFPIIMSCLSKPPVSVRPRDLDLSKLDTRHNRLLHEIIKDDEKKYVQEQEGKVRRRQRKTVRARPQQTQVQDTSSDEAPQPRRKNSTVLNLIRPKSSSPSASSNLSSSDSSQPKTHPSTVTKPYLPSKYS</sequence>
<evidence type="ECO:0000313" key="3">
    <source>
        <dbReference type="EMBL" id="SYX08807.1"/>
    </source>
</evidence>
<protein>
    <submittedName>
        <fullName evidence="3">IncA protein</fullName>
    </submittedName>
</protein>
<dbReference type="OrthoDB" id="19188at2"/>
<dbReference type="AlphaFoldDB" id="A0A3B0Q777"/>
<name>A0A3B0Q777_9CHLA</name>
<keyword evidence="2" id="KW-1133">Transmembrane helix</keyword>
<dbReference type="Proteomes" id="UP000258476">
    <property type="component" value="Chromosome"/>
</dbReference>
<keyword evidence="2" id="KW-0472">Membrane</keyword>
<proteinExistence type="predicted"/>